<evidence type="ECO:0000313" key="2">
    <source>
        <dbReference type="EMBL" id="MFD1049132.1"/>
    </source>
</evidence>
<evidence type="ECO:0000256" key="1">
    <source>
        <dbReference type="SAM" id="MobiDB-lite"/>
    </source>
</evidence>
<reference evidence="3" key="1">
    <citation type="journal article" date="2019" name="Int. J. Syst. Evol. Microbiol.">
        <title>The Global Catalogue of Microorganisms (GCM) 10K type strain sequencing project: providing services to taxonomists for standard genome sequencing and annotation.</title>
        <authorList>
            <consortium name="The Broad Institute Genomics Platform"/>
            <consortium name="The Broad Institute Genome Sequencing Center for Infectious Disease"/>
            <person name="Wu L."/>
            <person name="Ma J."/>
        </authorList>
    </citation>
    <scope>NUCLEOTIDE SEQUENCE [LARGE SCALE GENOMIC DNA]</scope>
    <source>
        <strain evidence="3">JCM 31486</strain>
    </source>
</reference>
<gene>
    <name evidence="2" type="ORF">ACFQ1S_28145</name>
</gene>
<proteinExistence type="predicted"/>
<organism evidence="2 3">
    <name type="scientific">Kibdelosporangium lantanae</name>
    <dbReference type="NCBI Taxonomy" id="1497396"/>
    <lineage>
        <taxon>Bacteria</taxon>
        <taxon>Bacillati</taxon>
        <taxon>Actinomycetota</taxon>
        <taxon>Actinomycetes</taxon>
        <taxon>Pseudonocardiales</taxon>
        <taxon>Pseudonocardiaceae</taxon>
        <taxon>Kibdelosporangium</taxon>
    </lineage>
</organism>
<dbReference type="EMBL" id="JBHTIS010001997">
    <property type="protein sequence ID" value="MFD1049132.1"/>
    <property type="molecule type" value="Genomic_DNA"/>
</dbReference>
<name>A0ABW3MGG3_9PSEU</name>
<feature type="compositionally biased region" description="Basic and acidic residues" evidence="1">
    <location>
        <begin position="32"/>
        <end position="41"/>
    </location>
</feature>
<sequence length="77" mass="8003">MAKHGTPDDDEPGGWFKNPDVLTGSAPAPKPKPADETHRIEPVAPPVPDAPKDAKADETEKFTPVAPPGTQPADSPA</sequence>
<keyword evidence="3" id="KW-1185">Reference proteome</keyword>
<protein>
    <submittedName>
        <fullName evidence="2">Uncharacterized protein</fullName>
    </submittedName>
</protein>
<feature type="region of interest" description="Disordered" evidence="1">
    <location>
        <begin position="1"/>
        <end position="77"/>
    </location>
</feature>
<feature type="non-terminal residue" evidence="2">
    <location>
        <position position="77"/>
    </location>
</feature>
<evidence type="ECO:0000313" key="3">
    <source>
        <dbReference type="Proteomes" id="UP001597045"/>
    </source>
</evidence>
<comment type="caution">
    <text evidence="2">The sequence shown here is derived from an EMBL/GenBank/DDBJ whole genome shotgun (WGS) entry which is preliminary data.</text>
</comment>
<accession>A0ABW3MGG3</accession>
<dbReference type="Proteomes" id="UP001597045">
    <property type="component" value="Unassembled WGS sequence"/>
</dbReference>
<feature type="compositionally biased region" description="Basic and acidic residues" evidence="1">
    <location>
        <begin position="50"/>
        <end position="61"/>
    </location>
</feature>